<evidence type="ECO:0000313" key="1">
    <source>
        <dbReference type="EMBL" id="CAF4921898.1"/>
    </source>
</evidence>
<organism evidence="1 2">
    <name type="scientific">Pieris macdunnoughi</name>
    <dbReference type="NCBI Taxonomy" id="345717"/>
    <lineage>
        <taxon>Eukaryota</taxon>
        <taxon>Metazoa</taxon>
        <taxon>Ecdysozoa</taxon>
        <taxon>Arthropoda</taxon>
        <taxon>Hexapoda</taxon>
        <taxon>Insecta</taxon>
        <taxon>Pterygota</taxon>
        <taxon>Neoptera</taxon>
        <taxon>Endopterygota</taxon>
        <taxon>Lepidoptera</taxon>
        <taxon>Glossata</taxon>
        <taxon>Ditrysia</taxon>
        <taxon>Papilionoidea</taxon>
        <taxon>Pieridae</taxon>
        <taxon>Pierinae</taxon>
        <taxon>Pieris</taxon>
    </lineage>
</organism>
<gene>
    <name evidence="1" type="ORF">PMACD_LOCUS13105</name>
</gene>
<dbReference type="EMBL" id="CAJOBZ010000059">
    <property type="protein sequence ID" value="CAF4921898.1"/>
    <property type="molecule type" value="Genomic_DNA"/>
</dbReference>
<sequence length="57" mass="6562">CGFFRRNNREKLEGLKESVHRQSVYRKSMRASMLAAARSNAGDNSELLFNDDDVQNE</sequence>
<feature type="non-terminal residue" evidence="1">
    <location>
        <position position="1"/>
    </location>
</feature>
<comment type="caution">
    <text evidence="1">The sequence shown here is derived from an EMBL/GenBank/DDBJ whole genome shotgun (WGS) entry which is preliminary data.</text>
</comment>
<name>A0A821WAW5_9NEOP</name>
<protein>
    <submittedName>
        <fullName evidence="1">Uncharacterized protein</fullName>
    </submittedName>
</protein>
<accession>A0A821WAW5</accession>
<dbReference type="AlphaFoldDB" id="A0A821WAW5"/>
<reference evidence="1" key="1">
    <citation type="submission" date="2021-02" db="EMBL/GenBank/DDBJ databases">
        <authorList>
            <person name="Steward A R."/>
        </authorList>
    </citation>
    <scope>NUCLEOTIDE SEQUENCE</scope>
</reference>
<evidence type="ECO:0000313" key="2">
    <source>
        <dbReference type="Proteomes" id="UP000663880"/>
    </source>
</evidence>
<proteinExistence type="predicted"/>
<keyword evidence="2" id="KW-1185">Reference proteome</keyword>
<dbReference type="Proteomes" id="UP000663880">
    <property type="component" value="Unassembled WGS sequence"/>
</dbReference>